<sequence>MIRAVLHAGARAFGRKYAYDTDYMHEVIDTSVGAGLALTLFPMLSQHRGPQVARAVWFGALLASTLDGDCGPCGQLVVDMALEQGVSADHLLAAIEARFSDAGDVGLGFQFAQQAIARSYDANEFADTIRARFGDHALVAASFAAATGRFYPVFKRGLGQGHACQRIDVGGRLGEVA</sequence>
<comment type="caution">
    <text evidence="1">The sequence shown here is derived from an EMBL/GenBank/DDBJ whole genome shotgun (WGS) entry which is preliminary data.</text>
</comment>
<reference evidence="1 2" key="1">
    <citation type="submission" date="2019-03" db="EMBL/GenBank/DDBJ databases">
        <title>Genomic Encyclopedia of Archaeal and Bacterial Type Strains, Phase II (KMG-II): from individual species to whole genera.</title>
        <authorList>
            <person name="Goeker M."/>
        </authorList>
    </citation>
    <scope>NUCLEOTIDE SEQUENCE [LARGE SCALE GENOMIC DNA]</scope>
    <source>
        <strain evidence="1 2">DSM 26433</strain>
    </source>
</reference>
<proteinExistence type="predicted"/>
<dbReference type="RefSeq" id="WP_165929206.1">
    <property type="nucleotide sequence ID" value="NZ_SMGR01000003.1"/>
</dbReference>
<organism evidence="1 2">
    <name type="scientific">Shimia isoporae</name>
    <dbReference type="NCBI Taxonomy" id="647720"/>
    <lineage>
        <taxon>Bacteria</taxon>
        <taxon>Pseudomonadati</taxon>
        <taxon>Pseudomonadota</taxon>
        <taxon>Alphaproteobacteria</taxon>
        <taxon>Rhodobacterales</taxon>
        <taxon>Roseobacteraceae</taxon>
    </lineage>
</organism>
<dbReference type="Proteomes" id="UP000295673">
    <property type="component" value="Unassembled WGS sequence"/>
</dbReference>
<accession>A0A4R1N4B3</accession>
<gene>
    <name evidence="1" type="ORF">BXY66_3178</name>
</gene>
<dbReference type="AlphaFoldDB" id="A0A4R1N4B3"/>
<dbReference type="EMBL" id="SMGR01000003">
    <property type="protein sequence ID" value="TCL00535.1"/>
    <property type="molecule type" value="Genomic_DNA"/>
</dbReference>
<evidence type="ECO:0000313" key="2">
    <source>
        <dbReference type="Proteomes" id="UP000295673"/>
    </source>
</evidence>
<name>A0A4R1N4B3_9RHOB</name>
<keyword evidence="2" id="KW-1185">Reference proteome</keyword>
<evidence type="ECO:0000313" key="1">
    <source>
        <dbReference type="EMBL" id="TCL00535.1"/>
    </source>
</evidence>
<protein>
    <submittedName>
        <fullName evidence="1">Uncharacterized protein</fullName>
    </submittedName>
</protein>